<name>D5HBG8_SALRM</name>
<reference evidence="2 3" key="1">
    <citation type="journal article" date="2010" name="ISME J.">
        <title>Fine-scale evolution: genomic, phenotypic and ecological differentiation in two coexisting Salinibacter ruber strains.</title>
        <authorList>
            <person name="Pena A."/>
            <person name="Teeling H."/>
            <person name="Huerta-Cepas J."/>
            <person name="Santos F."/>
            <person name="Yarza P."/>
            <person name="Brito-Echeverria J."/>
            <person name="Lucio M."/>
            <person name="Schmitt-Kopplin P."/>
            <person name="Meseguer I."/>
            <person name="Schenowitz C."/>
            <person name="Dossat C."/>
            <person name="Barbe V."/>
            <person name="Dopazo J."/>
            <person name="Rossello-Mora R."/>
            <person name="Schuler M."/>
            <person name="Glockner F.O."/>
            <person name="Amann R."/>
            <person name="Gabaldon T."/>
            <person name="Anton J."/>
        </authorList>
    </citation>
    <scope>NUCLEOTIDE SEQUENCE [LARGE SCALE GENOMIC DNA]</scope>
    <source>
        <strain evidence="2 3">M8</strain>
    </source>
</reference>
<dbReference type="AlphaFoldDB" id="D5HBG8"/>
<proteinExistence type="predicted"/>
<evidence type="ECO:0000256" key="1">
    <source>
        <dbReference type="SAM" id="MobiDB-lite"/>
    </source>
</evidence>
<reference evidence="3" key="2">
    <citation type="submission" date="2010-04" db="EMBL/GenBank/DDBJ databases">
        <title>Genome sequence of Salinibacter ruber M8.</title>
        <authorList>
            <consortium name="Genoscope"/>
        </authorList>
    </citation>
    <scope>NUCLEOTIDE SEQUENCE [LARGE SCALE GENOMIC DNA]</scope>
    <source>
        <strain evidence="3">M8</strain>
    </source>
</reference>
<organism evidence="2 3">
    <name type="scientific">Salinibacter ruber (strain M8)</name>
    <dbReference type="NCBI Taxonomy" id="761659"/>
    <lineage>
        <taxon>Bacteria</taxon>
        <taxon>Pseudomonadati</taxon>
        <taxon>Rhodothermota</taxon>
        <taxon>Rhodothermia</taxon>
        <taxon>Rhodothermales</taxon>
        <taxon>Salinibacteraceae</taxon>
        <taxon>Salinibacter</taxon>
    </lineage>
</organism>
<feature type="region of interest" description="Disordered" evidence="1">
    <location>
        <begin position="56"/>
        <end position="85"/>
    </location>
</feature>
<evidence type="ECO:0000313" key="2">
    <source>
        <dbReference type="EMBL" id="CBH25373.1"/>
    </source>
</evidence>
<gene>
    <name evidence="2" type="ordered locus">SRM_02452</name>
</gene>
<dbReference type="HOGENOM" id="CLU_2002305_0_0_10"/>
<dbReference type="Proteomes" id="UP000000933">
    <property type="component" value="Chromosome"/>
</dbReference>
<protein>
    <submittedName>
        <fullName evidence="2">Uncharacterized protein</fullName>
    </submittedName>
</protein>
<dbReference type="KEGG" id="srm:SRM_02452"/>
<evidence type="ECO:0000313" key="3">
    <source>
        <dbReference type="Proteomes" id="UP000000933"/>
    </source>
</evidence>
<feature type="region of interest" description="Disordered" evidence="1">
    <location>
        <begin position="105"/>
        <end position="124"/>
    </location>
</feature>
<dbReference type="EMBL" id="FP565814">
    <property type="protein sequence ID" value="CBH25373.1"/>
    <property type="molecule type" value="Genomic_DNA"/>
</dbReference>
<accession>D5HBG8</accession>
<sequence>MEETTRPENRHKATGKYEERKCLGRRETLRPAIRMDLSAMHADEWGSIRRPRSIWSPHSARLGAGGRERRRRSASVGREDRLSGRPPVHSFLVVAVTDAVFKMQAQGPSALSPEPERTAYTSRL</sequence>